<sequence>MMRIELANGTKIKLPPGNKWTLEGSIPRLEAGGVKYPYKIIDLSKASPPMQRVVQVMQNQFLQPEWQFVAMFGWEERLMDIVYLHTIFVNPLRKALTRRCPPLDFARLKQIAGERKPADNDTNGIGIVYFKKEPVQVALMGTNFEPVSNISASYYNFHGYIKDGWFRRIRYARIFSAGVLDLHTKLAFKPDERINNPQKLFE</sequence>
<proteinExistence type="predicted"/>
<comment type="caution">
    <text evidence="1">The sequence shown here is derived from an EMBL/GenBank/DDBJ whole genome shotgun (WGS) entry which is preliminary data.</text>
</comment>
<evidence type="ECO:0000313" key="2">
    <source>
        <dbReference type="Proteomes" id="UP000034181"/>
    </source>
</evidence>
<accession>A0A0G0KAC7</accession>
<organism evidence="1 2">
    <name type="scientific">Candidatus Woesebacteria bacterium GW2011_GWB1_38_5b</name>
    <dbReference type="NCBI Taxonomy" id="1618569"/>
    <lineage>
        <taxon>Bacteria</taxon>
        <taxon>Candidatus Woeseibacteriota</taxon>
    </lineage>
</organism>
<name>A0A0G0KAC7_9BACT</name>
<dbReference type="Proteomes" id="UP000034181">
    <property type="component" value="Unassembled WGS sequence"/>
</dbReference>
<evidence type="ECO:0000313" key="1">
    <source>
        <dbReference type="EMBL" id="KKQ75797.1"/>
    </source>
</evidence>
<dbReference type="EMBL" id="LBUZ01000004">
    <property type="protein sequence ID" value="KKQ75797.1"/>
    <property type="molecule type" value="Genomic_DNA"/>
</dbReference>
<reference evidence="1 2" key="1">
    <citation type="journal article" date="2015" name="Nature">
        <title>rRNA introns, odd ribosomes, and small enigmatic genomes across a large radiation of phyla.</title>
        <authorList>
            <person name="Brown C.T."/>
            <person name="Hug L.A."/>
            <person name="Thomas B.C."/>
            <person name="Sharon I."/>
            <person name="Castelle C.J."/>
            <person name="Singh A."/>
            <person name="Wilkins M.J."/>
            <person name="Williams K.H."/>
            <person name="Banfield J.F."/>
        </authorList>
    </citation>
    <scope>NUCLEOTIDE SEQUENCE [LARGE SCALE GENOMIC DNA]</scope>
</reference>
<gene>
    <name evidence="1" type="ORF">US96_C0004G0020</name>
</gene>
<protein>
    <submittedName>
        <fullName evidence="1">Uncharacterized protein</fullName>
    </submittedName>
</protein>
<dbReference type="AlphaFoldDB" id="A0A0G0KAC7"/>